<gene>
    <name evidence="2" type="ORF">GCM10009788_58480</name>
</gene>
<organism evidence="2 3">
    <name type="scientific">Nocardioides humi</name>
    <dbReference type="NCBI Taxonomy" id="449461"/>
    <lineage>
        <taxon>Bacteria</taxon>
        <taxon>Bacillati</taxon>
        <taxon>Actinomycetota</taxon>
        <taxon>Actinomycetes</taxon>
        <taxon>Propionibacteriales</taxon>
        <taxon>Nocardioidaceae</taxon>
        <taxon>Nocardioides</taxon>
    </lineage>
</organism>
<comment type="caution">
    <text evidence="2">The sequence shown here is derived from an EMBL/GenBank/DDBJ whole genome shotgun (WGS) entry which is preliminary data.</text>
</comment>
<reference evidence="2 3" key="1">
    <citation type="journal article" date="2019" name="Int. J. Syst. Evol. Microbiol.">
        <title>The Global Catalogue of Microorganisms (GCM) 10K type strain sequencing project: providing services to taxonomists for standard genome sequencing and annotation.</title>
        <authorList>
            <consortium name="The Broad Institute Genomics Platform"/>
            <consortium name="The Broad Institute Genome Sequencing Center for Infectious Disease"/>
            <person name="Wu L."/>
            <person name="Ma J."/>
        </authorList>
    </citation>
    <scope>NUCLEOTIDE SEQUENCE [LARGE SCALE GENOMIC DNA]</scope>
    <source>
        <strain evidence="2 3">JCM 14942</strain>
    </source>
</reference>
<proteinExistence type="predicted"/>
<name>A0ABN2C134_9ACTN</name>
<dbReference type="Proteomes" id="UP001500842">
    <property type="component" value="Unassembled WGS sequence"/>
</dbReference>
<dbReference type="Pfam" id="PF01593">
    <property type="entry name" value="Amino_oxidase"/>
    <property type="match status" value="1"/>
</dbReference>
<dbReference type="RefSeq" id="WP_181411150.1">
    <property type="nucleotide sequence ID" value="NZ_BAAAOR010000052.1"/>
</dbReference>
<sequence>MPEEEIERRFRADLCRLYPQLASLIAETAVQKWEHGNWYQTPSSDFDAVLRYAESPASTVHLAGDYFAPVSGSVEDAATSGVTTARRVAAALQGR</sequence>
<protein>
    <recommendedName>
        <fullName evidence="1">Amine oxidase domain-containing protein</fullName>
    </recommendedName>
</protein>
<evidence type="ECO:0000259" key="1">
    <source>
        <dbReference type="Pfam" id="PF01593"/>
    </source>
</evidence>
<accession>A0ABN2C134</accession>
<evidence type="ECO:0000313" key="3">
    <source>
        <dbReference type="Proteomes" id="UP001500842"/>
    </source>
</evidence>
<keyword evidence="3" id="KW-1185">Reference proteome</keyword>
<feature type="domain" description="Amine oxidase" evidence="1">
    <location>
        <begin position="1"/>
        <end position="88"/>
    </location>
</feature>
<dbReference type="EMBL" id="BAAAOR010000052">
    <property type="protein sequence ID" value="GAA1548910.1"/>
    <property type="molecule type" value="Genomic_DNA"/>
</dbReference>
<evidence type="ECO:0000313" key="2">
    <source>
        <dbReference type="EMBL" id="GAA1548910.1"/>
    </source>
</evidence>
<dbReference type="InterPro" id="IPR002937">
    <property type="entry name" value="Amino_oxidase"/>
</dbReference>